<protein>
    <submittedName>
        <fullName evidence="2">Uncharacterized protein</fullName>
    </submittedName>
</protein>
<evidence type="ECO:0000313" key="3">
    <source>
        <dbReference type="Proteomes" id="UP000011518"/>
    </source>
</evidence>
<dbReference type="Proteomes" id="UP000011518">
    <property type="component" value="Unassembled WGS sequence"/>
</dbReference>
<feature type="region of interest" description="Disordered" evidence="1">
    <location>
        <begin position="78"/>
        <end position="115"/>
    </location>
</feature>
<proteinExistence type="predicted"/>
<feature type="region of interest" description="Disordered" evidence="1">
    <location>
        <begin position="1"/>
        <end position="31"/>
    </location>
</feature>
<dbReference type="InParanoid" id="L9KKV1"/>
<evidence type="ECO:0000256" key="1">
    <source>
        <dbReference type="SAM" id="MobiDB-lite"/>
    </source>
</evidence>
<evidence type="ECO:0000313" key="2">
    <source>
        <dbReference type="EMBL" id="ELW61772.1"/>
    </source>
</evidence>
<reference evidence="3" key="1">
    <citation type="submission" date="2012-07" db="EMBL/GenBank/DDBJ databases">
        <title>Genome of the Chinese tree shrew, a rising model animal genetically related to primates.</title>
        <authorList>
            <person name="Zhang G."/>
            <person name="Fan Y."/>
            <person name="Yao Y."/>
            <person name="Huang Z."/>
        </authorList>
    </citation>
    <scope>NUCLEOTIDE SEQUENCE [LARGE SCALE GENOMIC DNA]</scope>
</reference>
<dbReference type="AlphaFoldDB" id="L9KKV1"/>
<organism evidence="2 3">
    <name type="scientific">Tupaia chinensis</name>
    <name type="common">Chinese tree shrew</name>
    <name type="synonym">Tupaia belangeri chinensis</name>
    <dbReference type="NCBI Taxonomy" id="246437"/>
    <lineage>
        <taxon>Eukaryota</taxon>
        <taxon>Metazoa</taxon>
        <taxon>Chordata</taxon>
        <taxon>Craniata</taxon>
        <taxon>Vertebrata</taxon>
        <taxon>Euteleostomi</taxon>
        <taxon>Mammalia</taxon>
        <taxon>Eutheria</taxon>
        <taxon>Euarchontoglires</taxon>
        <taxon>Scandentia</taxon>
        <taxon>Tupaiidae</taxon>
        <taxon>Tupaia</taxon>
    </lineage>
</organism>
<keyword evidence="3" id="KW-1185">Reference proteome</keyword>
<feature type="region of interest" description="Disordered" evidence="1">
    <location>
        <begin position="144"/>
        <end position="219"/>
    </location>
</feature>
<sequence>MQGMWMAAPGPPAPSSDHSAGASTGTSAFQRSSQCAAHSGAWAGSPPPLPLASARLSTLALPFRRVLVSTAHFLGGAQGEEPLGSGGSRGEQGPAPSCPLSHDRQDSNCGSGFTNKDVKWATAQQKWNLGERRVEVYVAAPENEDTSVHVPVPTPAAPGAASSTSCTPLLPPPEKGDWLAPPWGLGGQAESHMEKTLRLRTTQPGRGPARALGTVGATA</sequence>
<dbReference type="EMBL" id="KB320856">
    <property type="protein sequence ID" value="ELW61772.1"/>
    <property type="molecule type" value="Genomic_DNA"/>
</dbReference>
<reference evidence="3" key="2">
    <citation type="journal article" date="2013" name="Nat. Commun.">
        <title>Genome of the Chinese tree shrew.</title>
        <authorList>
            <person name="Fan Y."/>
            <person name="Huang Z.Y."/>
            <person name="Cao C.C."/>
            <person name="Chen C.S."/>
            <person name="Chen Y.X."/>
            <person name="Fan D.D."/>
            <person name="He J."/>
            <person name="Hou H.L."/>
            <person name="Hu L."/>
            <person name="Hu X.T."/>
            <person name="Jiang X.T."/>
            <person name="Lai R."/>
            <person name="Lang Y.S."/>
            <person name="Liang B."/>
            <person name="Liao S.G."/>
            <person name="Mu D."/>
            <person name="Ma Y.Y."/>
            <person name="Niu Y.Y."/>
            <person name="Sun X.Q."/>
            <person name="Xia J.Q."/>
            <person name="Xiao J."/>
            <person name="Xiong Z.Q."/>
            <person name="Xu L."/>
            <person name="Yang L."/>
            <person name="Zhang Y."/>
            <person name="Zhao W."/>
            <person name="Zhao X.D."/>
            <person name="Zheng Y.T."/>
            <person name="Zhou J.M."/>
            <person name="Zhu Y.B."/>
            <person name="Zhang G.J."/>
            <person name="Wang J."/>
            <person name="Yao Y.G."/>
        </authorList>
    </citation>
    <scope>NUCLEOTIDE SEQUENCE [LARGE SCALE GENOMIC DNA]</scope>
</reference>
<gene>
    <name evidence="2" type="ORF">TREES_T100001803</name>
</gene>
<feature type="compositionally biased region" description="Low complexity" evidence="1">
    <location>
        <begin position="157"/>
        <end position="168"/>
    </location>
</feature>
<name>L9KKV1_TUPCH</name>
<accession>L9KKV1</accession>